<dbReference type="AlphaFoldDB" id="A0AA38LZ77"/>
<name>A0AA38LZ77_9CUCU</name>
<dbReference type="Proteomes" id="UP001168821">
    <property type="component" value="Unassembled WGS sequence"/>
</dbReference>
<evidence type="ECO:0000313" key="1">
    <source>
        <dbReference type="EMBL" id="KAJ3618762.1"/>
    </source>
</evidence>
<organism evidence="1 2">
    <name type="scientific">Zophobas morio</name>
    <dbReference type="NCBI Taxonomy" id="2755281"/>
    <lineage>
        <taxon>Eukaryota</taxon>
        <taxon>Metazoa</taxon>
        <taxon>Ecdysozoa</taxon>
        <taxon>Arthropoda</taxon>
        <taxon>Hexapoda</taxon>
        <taxon>Insecta</taxon>
        <taxon>Pterygota</taxon>
        <taxon>Neoptera</taxon>
        <taxon>Endopterygota</taxon>
        <taxon>Coleoptera</taxon>
        <taxon>Polyphaga</taxon>
        <taxon>Cucujiformia</taxon>
        <taxon>Tenebrionidae</taxon>
        <taxon>Zophobas</taxon>
    </lineage>
</organism>
<comment type="caution">
    <text evidence="1">The sequence shown here is derived from an EMBL/GenBank/DDBJ whole genome shotgun (WGS) entry which is preliminary data.</text>
</comment>
<evidence type="ECO:0000313" key="2">
    <source>
        <dbReference type="Proteomes" id="UP001168821"/>
    </source>
</evidence>
<keyword evidence="2" id="KW-1185">Reference proteome</keyword>
<sequence>MFPAPLEKVFSVPPKFPKISAAANIFKEGAVRKLVGPGLCLVYLVPVSEKLCEVVLFNNGQQLGNGVHGAVNLELAQLEKHVFEKDNSWNATTRFKLFKFLFLDEGKTY</sequence>
<protein>
    <submittedName>
        <fullName evidence="1">Uncharacterized protein</fullName>
    </submittedName>
</protein>
<gene>
    <name evidence="1" type="ORF">Zmor_008754</name>
</gene>
<reference evidence="1" key="1">
    <citation type="journal article" date="2023" name="G3 (Bethesda)">
        <title>Whole genome assemblies of Zophobas morio and Tenebrio molitor.</title>
        <authorList>
            <person name="Kaur S."/>
            <person name="Stinson S.A."/>
            <person name="diCenzo G.C."/>
        </authorList>
    </citation>
    <scope>NUCLEOTIDE SEQUENCE</scope>
    <source>
        <strain evidence="1">QUZm001</strain>
    </source>
</reference>
<dbReference type="EMBL" id="JALNTZ010002286">
    <property type="protein sequence ID" value="KAJ3618762.1"/>
    <property type="molecule type" value="Genomic_DNA"/>
</dbReference>
<proteinExistence type="predicted"/>
<accession>A0AA38LZ77</accession>